<dbReference type="SMART" id="SM00283">
    <property type="entry name" value="MA"/>
    <property type="match status" value="1"/>
</dbReference>
<evidence type="ECO:0000256" key="4">
    <source>
        <dbReference type="SAM" id="Phobius"/>
    </source>
</evidence>
<evidence type="ECO:0000256" key="3">
    <source>
        <dbReference type="SAM" id="Coils"/>
    </source>
</evidence>
<dbReference type="GO" id="GO:0007165">
    <property type="term" value="P:signal transduction"/>
    <property type="evidence" value="ECO:0007669"/>
    <property type="project" value="UniProtKB-KW"/>
</dbReference>
<sequence>MAFARPSFPSWSSAPRPTGAVDRLRVRGLELLAALGWLCLVMILVAGAVLEQGDGFALLAVGGAILAGPTWVAARGRYDAEARLIAAPLVAFMPALLVFVLRGHPWQMDAHMYFFVALASLTMLCDWRPIALASGLIAVHHLLLEWSAPSWVFADTGNLGRVLFHAGAVVLQCAILSFVANKLLLLIERQDAAVAETERLLRQAEVEQVRAATALTAAEASDRAAASERVQRERVELRSAAERRAELITLASQFEGSVLRIVRSVDAAIGALAGSAGSLDQVARAAGQEAQDVARNADRASVEIHQVASALQSLGRSATTIGTAAEQQRMVTGDAQAHGRRSADTIARLADEADQIEAFVADIRKIAATTNLLALNATIEAARAGDAGRGFAVVASEVKALAASSERASDQIAVLLESIRAGMERSRDQIGEVSTAIAEVAEAADAVATAVSEQRTDARGVEASATRAADSAQAIELRIGHVASAAVAAATLAGEVRSSIAALGDDARDLSAATERFVSFLRDTDAAPAG</sequence>
<dbReference type="Gene3D" id="1.10.287.950">
    <property type="entry name" value="Methyl-accepting chemotaxis protein"/>
    <property type="match status" value="1"/>
</dbReference>
<evidence type="ECO:0000313" key="6">
    <source>
        <dbReference type="EMBL" id="SOB79774.1"/>
    </source>
</evidence>
<keyword evidence="1 2" id="KW-0807">Transducer</keyword>
<feature type="transmembrane region" description="Helical" evidence="4">
    <location>
        <begin position="56"/>
        <end position="74"/>
    </location>
</feature>
<feature type="coiled-coil region" evidence="3">
    <location>
        <begin position="187"/>
        <end position="243"/>
    </location>
</feature>
<dbReference type="InterPro" id="IPR004089">
    <property type="entry name" value="MCPsignal_dom"/>
</dbReference>
<evidence type="ECO:0000256" key="2">
    <source>
        <dbReference type="PROSITE-ProRule" id="PRU00284"/>
    </source>
</evidence>
<accession>A0A285QE68</accession>
<feature type="transmembrane region" description="Helical" evidence="4">
    <location>
        <begin position="31"/>
        <end position="49"/>
    </location>
</feature>
<dbReference type="EMBL" id="OBMI01000001">
    <property type="protein sequence ID" value="SOB79774.1"/>
    <property type="molecule type" value="Genomic_DNA"/>
</dbReference>
<proteinExistence type="predicted"/>
<dbReference type="SUPFAM" id="SSF58104">
    <property type="entry name" value="Methyl-accepting chemotaxis protein (MCP) signaling domain"/>
    <property type="match status" value="1"/>
</dbReference>
<dbReference type="GO" id="GO:0016020">
    <property type="term" value="C:membrane"/>
    <property type="evidence" value="ECO:0007669"/>
    <property type="project" value="InterPro"/>
</dbReference>
<dbReference type="Pfam" id="PF00015">
    <property type="entry name" value="MCPsignal"/>
    <property type="match status" value="1"/>
</dbReference>
<dbReference type="PANTHER" id="PTHR32089:SF112">
    <property type="entry name" value="LYSOZYME-LIKE PROTEIN-RELATED"/>
    <property type="match status" value="1"/>
</dbReference>
<keyword evidence="4" id="KW-0472">Membrane</keyword>
<name>A0A285QE68_9SPHN</name>
<evidence type="ECO:0000313" key="7">
    <source>
        <dbReference type="Proteomes" id="UP000219494"/>
    </source>
</evidence>
<evidence type="ECO:0000259" key="5">
    <source>
        <dbReference type="PROSITE" id="PS50111"/>
    </source>
</evidence>
<dbReference type="PANTHER" id="PTHR32089">
    <property type="entry name" value="METHYL-ACCEPTING CHEMOTAXIS PROTEIN MCPB"/>
    <property type="match status" value="1"/>
</dbReference>
<feature type="domain" description="Methyl-accepting transducer" evidence="5">
    <location>
        <begin position="261"/>
        <end position="504"/>
    </location>
</feature>
<evidence type="ECO:0000256" key="1">
    <source>
        <dbReference type="ARBA" id="ARBA00023224"/>
    </source>
</evidence>
<keyword evidence="3" id="KW-0175">Coiled coil</keyword>
<protein>
    <submittedName>
        <fullName evidence="6">Methyl-accepting chemotaxis protein</fullName>
    </submittedName>
</protein>
<keyword evidence="7" id="KW-1185">Reference proteome</keyword>
<keyword evidence="4" id="KW-0812">Transmembrane</keyword>
<dbReference type="RefSeq" id="WP_097062587.1">
    <property type="nucleotide sequence ID" value="NZ_OBMI01000001.1"/>
</dbReference>
<organism evidence="6 7">
    <name type="scientific">Sphingomonas guangdongensis</name>
    <dbReference type="NCBI Taxonomy" id="1141890"/>
    <lineage>
        <taxon>Bacteria</taxon>
        <taxon>Pseudomonadati</taxon>
        <taxon>Pseudomonadota</taxon>
        <taxon>Alphaproteobacteria</taxon>
        <taxon>Sphingomonadales</taxon>
        <taxon>Sphingomonadaceae</taxon>
        <taxon>Sphingomonas</taxon>
    </lineage>
</organism>
<reference evidence="6 7" key="1">
    <citation type="submission" date="2017-07" db="EMBL/GenBank/DDBJ databases">
        <authorList>
            <person name="Sun Z.S."/>
            <person name="Albrecht U."/>
            <person name="Echele G."/>
            <person name="Lee C.C."/>
        </authorList>
    </citation>
    <scope>NUCLEOTIDE SEQUENCE [LARGE SCALE GENOMIC DNA]</scope>
    <source>
        <strain evidence="6 7">CGMCC 1.12672</strain>
    </source>
</reference>
<dbReference type="PROSITE" id="PS50111">
    <property type="entry name" value="CHEMOTAXIS_TRANSDUC_2"/>
    <property type="match status" value="1"/>
</dbReference>
<feature type="transmembrane region" description="Helical" evidence="4">
    <location>
        <begin position="80"/>
        <end position="101"/>
    </location>
</feature>
<dbReference type="Proteomes" id="UP000219494">
    <property type="component" value="Unassembled WGS sequence"/>
</dbReference>
<gene>
    <name evidence="6" type="ORF">SAMN06297144_0724</name>
</gene>
<dbReference type="AlphaFoldDB" id="A0A285QE68"/>
<dbReference type="OrthoDB" id="354287at2"/>
<keyword evidence="4" id="KW-1133">Transmembrane helix</keyword>